<evidence type="ECO:0000259" key="1">
    <source>
        <dbReference type="Pfam" id="PF02769"/>
    </source>
</evidence>
<dbReference type="EMBL" id="DROD01000751">
    <property type="protein sequence ID" value="HHJ53892.1"/>
    <property type="molecule type" value="Genomic_DNA"/>
</dbReference>
<sequence length="78" mass="8728">EVMLKLQELGQVEDEKAYRLWNMGNGMVLIVPPAEADSIIREAAENDYQAKICGVITAQKKITIHSLGRGKEILNVEF</sequence>
<organism evidence="2">
    <name type="scientific">Caldithrix abyssi</name>
    <dbReference type="NCBI Taxonomy" id="187145"/>
    <lineage>
        <taxon>Bacteria</taxon>
        <taxon>Pseudomonadati</taxon>
        <taxon>Calditrichota</taxon>
        <taxon>Calditrichia</taxon>
        <taxon>Calditrichales</taxon>
        <taxon>Calditrichaceae</taxon>
        <taxon>Caldithrix</taxon>
    </lineage>
</organism>
<dbReference type="InterPro" id="IPR010918">
    <property type="entry name" value="PurM-like_C_dom"/>
</dbReference>
<dbReference type="InterPro" id="IPR036676">
    <property type="entry name" value="PurM-like_C_sf"/>
</dbReference>
<accession>A0A7V5UFV7</accession>
<name>A0A7V5UFV7_CALAY</name>
<feature type="domain" description="PurM-like C-terminal" evidence="1">
    <location>
        <begin position="11"/>
        <end position="64"/>
    </location>
</feature>
<comment type="caution">
    <text evidence="2">The sequence shown here is derived from an EMBL/GenBank/DDBJ whole genome shotgun (WGS) entry which is preliminary data.</text>
</comment>
<reference evidence="2" key="1">
    <citation type="journal article" date="2020" name="mSystems">
        <title>Genome- and Community-Level Interaction Insights into Carbon Utilization and Element Cycling Functions of Hydrothermarchaeota in Hydrothermal Sediment.</title>
        <authorList>
            <person name="Zhou Z."/>
            <person name="Liu Y."/>
            <person name="Xu W."/>
            <person name="Pan J."/>
            <person name="Luo Z.H."/>
            <person name="Li M."/>
        </authorList>
    </citation>
    <scope>NUCLEOTIDE SEQUENCE [LARGE SCALE GENOMIC DNA]</scope>
    <source>
        <strain evidence="2">HyVt-527</strain>
    </source>
</reference>
<gene>
    <name evidence="2" type="ORF">ENJ89_11905</name>
</gene>
<protein>
    <recommendedName>
        <fullName evidence="1">PurM-like C-terminal domain-containing protein</fullName>
    </recommendedName>
</protein>
<feature type="non-terminal residue" evidence="2">
    <location>
        <position position="1"/>
    </location>
</feature>
<proteinExistence type="predicted"/>
<dbReference type="Proteomes" id="UP000886124">
    <property type="component" value="Unassembled WGS sequence"/>
</dbReference>
<dbReference type="SUPFAM" id="SSF56042">
    <property type="entry name" value="PurM C-terminal domain-like"/>
    <property type="match status" value="1"/>
</dbReference>
<dbReference type="Pfam" id="PF02769">
    <property type="entry name" value="AIRS_C"/>
    <property type="match status" value="1"/>
</dbReference>
<evidence type="ECO:0000313" key="2">
    <source>
        <dbReference type="EMBL" id="HHJ53892.1"/>
    </source>
</evidence>
<dbReference type="AlphaFoldDB" id="A0A7V5UFV7"/>
<dbReference type="Gene3D" id="3.90.650.10">
    <property type="entry name" value="PurM-like C-terminal domain"/>
    <property type="match status" value="1"/>
</dbReference>